<evidence type="ECO:0000259" key="4">
    <source>
        <dbReference type="PROSITE" id="PS51880"/>
    </source>
</evidence>
<dbReference type="PANTHER" id="PTHR23305">
    <property type="entry name" value="OBG GTPASE FAMILY"/>
    <property type="match status" value="1"/>
</dbReference>
<comment type="caution">
    <text evidence="5">The sequence shown here is derived from an EMBL/GenBank/DDBJ whole genome shotgun (WGS) entry which is preliminary data.</text>
</comment>
<feature type="coiled-coil region" evidence="3">
    <location>
        <begin position="113"/>
        <end position="140"/>
    </location>
</feature>
<dbReference type="InterPro" id="IPR012676">
    <property type="entry name" value="TGS-like"/>
</dbReference>
<dbReference type="SUPFAM" id="SSF52540">
    <property type="entry name" value="P-loop containing nucleoside triphosphate hydrolases"/>
    <property type="match status" value="1"/>
</dbReference>
<dbReference type="FunFam" id="3.10.20.30:FF:000001">
    <property type="entry name" value="Ribosome-binding ATPase YchF"/>
    <property type="match status" value="1"/>
</dbReference>
<keyword evidence="1" id="KW-0547">Nucleotide-binding</keyword>
<accession>A0A7V3NT40</accession>
<dbReference type="GO" id="GO:0005737">
    <property type="term" value="C:cytoplasm"/>
    <property type="evidence" value="ECO:0007669"/>
    <property type="project" value="TreeGrafter"/>
</dbReference>
<dbReference type="Gene3D" id="3.10.20.30">
    <property type="match status" value="1"/>
</dbReference>
<dbReference type="InterPro" id="IPR012675">
    <property type="entry name" value="Beta-grasp_dom_sf"/>
</dbReference>
<dbReference type="AlphaFoldDB" id="A0A7V3NT40"/>
<dbReference type="GO" id="GO:0016887">
    <property type="term" value="F:ATP hydrolysis activity"/>
    <property type="evidence" value="ECO:0007669"/>
    <property type="project" value="TreeGrafter"/>
</dbReference>
<dbReference type="PANTHER" id="PTHR23305:SF18">
    <property type="entry name" value="OBG-TYPE G DOMAIN-CONTAINING PROTEIN"/>
    <property type="match status" value="1"/>
</dbReference>
<reference evidence="5" key="1">
    <citation type="journal article" date="2020" name="mSystems">
        <title>Genome- and Community-Level Interaction Insights into Carbon Utilization and Element Cycling Functions of Hydrothermarchaeota in Hydrothermal Sediment.</title>
        <authorList>
            <person name="Zhou Z."/>
            <person name="Liu Y."/>
            <person name="Xu W."/>
            <person name="Pan J."/>
            <person name="Luo Z.H."/>
            <person name="Li M."/>
        </authorList>
    </citation>
    <scope>NUCLEOTIDE SEQUENCE [LARGE SCALE GENOMIC DNA]</scope>
    <source>
        <strain evidence="5">SpSt-754</strain>
    </source>
</reference>
<dbReference type="Gene3D" id="3.40.50.300">
    <property type="entry name" value="P-loop containing nucleotide triphosphate hydrolases"/>
    <property type="match status" value="1"/>
</dbReference>
<keyword evidence="2" id="KW-0067">ATP-binding</keyword>
<dbReference type="Gene3D" id="1.10.150.300">
    <property type="entry name" value="TGS-like domain"/>
    <property type="match status" value="1"/>
</dbReference>
<organism evidence="5">
    <name type="scientific">candidate division WOR-3 bacterium</name>
    <dbReference type="NCBI Taxonomy" id="2052148"/>
    <lineage>
        <taxon>Bacteria</taxon>
        <taxon>Bacteria division WOR-3</taxon>
    </lineage>
</organism>
<evidence type="ECO:0000313" key="5">
    <source>
        <dbReference type="EMBL" id="HGB35488.1"/>
    </source>
</evidence>
<evidence type="ECO:0000256" key="2">
    <source>
        <dbReference type="ARBA" id="ARBA00022840"/>
    </source>
</evidence>
<protein>
    <submittedName>
        <fullName evidence="5">Redox-regulated ATPase YchF</fullName>
    </submittedName>
</protein>
<name>A0A7V3NT40_UNCW3</name>
<sequence length="344" mass="39368">MKLAIVGEALTGKTTLLKVLTDNTFSRGSGYISGVGTFILEDPNLDYLYQLYNSDKKTPLHVELYDFDGFGKLWKDEKRGEIKNELSNFDALICVVSDFQEVALKDSFYNLEYKLLLTDLDFVERRIETLKKERIKKKVNEEEIALLEKIDSWLSAEKPLHSLELTEKEKDLIKGYVFLSMLPQIFVINREESKLGGELPSDLINRIKERNSPFFITSLKVEEELIGLERREKLEILKEFGIEEDIKTAISSVIKDVLGLTFFYTAGKTEARVWAVRKGATAKEAAGKIHSDLERGFIRAEVIHIEDLKRAGSEKKAKELGLYRLEGKDYIVKDGDILLIRFSV</sequence>
<dbReference type="SUPFAM" id="SSF81271">
    <property type="entry name" value="TGS-like"/>
    <property type="match status" value="1"/>
</dbReference>
<gene>
    <name evidence="5" type="primary">ychF</name>
    <name evidence="5" type="ORF">ENV38_01095</name>
</gene>
<evidence type="ECO:0000256" key="1">
    <source>
        <dbReference type="ARBA" id="ARBA00022741"/>
    </source>
</evidence>
<keyword evidence="3" id="KW-0175">Coiled coil</keyword>
<dbReference type="GO" id="GO:0005524">
    <property type="term" value="F:ATP binding"/>
    <property type="evidence" value="ECO:0007669"/>
    <property type="project" value="UniProtKB-KW"/>
</dbReference>
<dbReference type="PROSITE" id="PS51880">
    <property type="entry name" value="TGS"/>
    <property type="match status" value="1"/>
</dbReference>
<dbReference type="InterPro" id="IPR004095">
    <property type="entry name" value="TGS"/>
</dbReference>
<dbReference type="InterPro" id="IPR013029">
    <property type="entry name" value="YchF_C"/>
</dbReference>
<dbReference type="EMBL" id="DTGD01000046">
    <property type="protein sequence ID" value="HGB35488.1"/>
    <property type="molecule type" value="Genomic_DNA"/>
</dbReference>
<proteinExistence type="predicted"/>
<feature type="domain" description="TGS" evidence="4">
    <location>
        <begin position="259"/>
        <end position="342"/>
    </location>
</feature>
<evidence type="ECO:0000256" key="3">
    <source>
        <dbReference type="SAM" id="Coils"/>
    </source>
</evidence>
<dbReference type="InterPro" id="IPR023192">
    <property type="entry name" value="TGS-like_dom_sf"/>
</dbReference>
<dbReference type="InterPro" id="IPR027417">
    <property type="entry name" value="P-loop_NTPase"/>
</dbReference>
<dbReference type="Pfam" id="PF06071">
    <property type="entry name" value="YchF-GTPase_C"/>
    <property type="match status" value="1"/>
</dbReference>